<name>A0A5B2XHA5_9PSEU</name>
<keyword evidence="2 5" id="KW-0238">DNA-binding</keyword>
<feature type="domain" description="HTH marR-type" evidence="4">
    <location>
        <begin position="1"/>
        <end position="149"/>
    </location>
</feature>
<dbReference type="EMBL" id="VUOB01000021">
    <property type="protein sequence ID" value="KAA2262586.1"/>
    <property type="molecule type" value="Genomic_DNA"/>
</dbReference>
<dbReference type="PANTHER" id="PTHR33164:SF57">
    <property type="entry name" value="MARR-FAMILY TRANSCRIPTIONAL REGULATOR"/>
    <property type="match status" value="1"/>
</dbReference>
<comment type="caution">
    <text evidence="5">The sequence shown here is derived from an EMBL/GenBank/DDBJ whole genome shotgun (WGS) entry which is preliminary data.</text>
</comment>
<gene>
    <name evidence="5" type="ORF">F0L68_11815</name>
</gene>
<organism evidence="5 6">
    <name type="scientific">Solihabitans fulvus</name>
    <dbReference type="NCBI Taxonomy" id="1892852"/>
    <lineage>
        <taxon>Bacteria</taxon>
        <taxon>Bacillati</taxon>
        <taxon>Actinomycetota</taxon>
        <taxon>Actinomycetes</taxon>
        <taxon>Pseudonocardiales</taxon>
        <taxon>Pseudonocardiaceae</taxon>
        <taxon>Solihabitans</taxon>
    </lineage>
</organism>
<dbReference type="GO" id="GO:0003700">
    <property type="term" value="F:DNA-binding transcription factor activity"/>
    <property type="evidence" value="ECO:0007669"/>
    <property type="project" value="InterPro"/>
</dbReference>
<dbReference type="SMART" id="SM00347">
    <property type="entry name" value="HTH_MARR"/>
    <property type="match status" value="1"/>
</dbReference>
<accession>A0A5B2XHA5</accession>
<dbReference type="InterPro" id="IPR036388">
    <property type="entry name" value="WH-like_DNA-bd_sf"/>
</dbReference>
<dbReference type="PANTHER" id="PTHR33164">
    <property type="entry name" value="TRANSCRIPTIONAL REGULATOR, MARR FAMILY"/>
    <property type="match status" value="1"/>
</dbReference>
<reference evidence="5 6" key="1">
    <citation type="submission" date="2019-09" db="EMBL/GenBank/DDBJ databases">
        <title>Goodfellowia gen. nov., a new genus of the Pseudonocardineae related to Actinoalloteichus, containing Goodfellowia coeruleoviolacea gen. nov., comb. nov. gen. nov., comb. nov.</title>
        <authorList>
            <person name="Labeda D."/>
        </authorList>
    </citation>
    <scope>NUCLEOTIDE SEQUENCE [LARGE SCALE GENOMIC DNA]</scope>
    <source>
        <strain evidence="5 6">AN110305</strain>
    </source>
</reference>
<evidence type="ECO:0000313" key="5">
    <source>
        <dbReference type="EMBL" id="KAA2262586.1"/>
    </source>
</evidence>
<dbReference type="GO" id="GO:0006950">
    <property type="term" value="P:response to stress"/>
    <property type="evidence" value="ECO:0007669"/>
    <property type="project" value="TreeGrafter"/>
</dbReference>
<dbReference type="RefSeq" id="WP_149849565.1">
    <property type="nucleotide sequence ID" value="NZ_VUOB01000021.1"/>
</dbReference>
<evidence type="ECO:0000259" key="4">
    <source>
        <dbReference type="PROSITE" id="PS50995"/>
    </source>
</evidence>
<keyword evidence="6" id="KW-1185">Reference proteome</keyword>
<dbReference type="InterPro" id="IPR036390">
    <property type="entry name" value="WH_DNA-bd_sf"/>
</dbReference>
<keyword evidence="1" id="KW-0805">Transcription regulation</keyword>
<dbReference type="PROSITE" id="PS50995">
    <property type="entry name" value="HTH_MARR_2"/>
    <property type="match status" value="1"/>
</dbReference>
<dbReference type="SUPFAM" id="SSF46785">
    <property type="entry name" value="Winged helix' DNA-binding domain"/>
    <property type="match status" value="1"/>
</dbReference>
<reference evidence="5 6" key="2">
    <citation type="submission" date="2019-09" db="EMBL/GenBank/DDBJ databases">
        <authorList>
            <person name="Jin C."/>
        </authorList>
    </citation>
    <scope>NUCLEOTIDE SEQUENCE [LARGE SCALE GENOMIC DNA]</scope>
    <source>
        <strain evidence="5 6">AN110305</strain>
    </source>
</reference>
<dbReference type="AlphaFoldDB" id="A0A5B2XHA5"/>
<keyword evidence="3" id="KW-0804">Transcription</keyword>
<dbReference type="Pfam" id="PF12802">
    <property type="entry name" value="MarR_2"/>
    <property type="match status" value="1"/>
</dbReference>
<dbReference type="PROSITE" id="PS01117">
    <property type="entry name" value="HTH_MARR_1"/>
    <property type="match status" value="1"/>
</dbReference>
<proteinExistence type="predicted"/>
<dbReference type="Proteomes" id="UP000323454">
    <property type="component" value="Unassembled WGS sequence"/>
</dbReference>
<evidence type="ECO:0000256" key="1">
    <source>
        <dbReference type="ARBA" id="ARBA00023015"/>
    </source>
</evidence>
<dbReference type="OrthoDB" id="122135at2"/>
<protein>
    <submittedName>
        <fullName evidence="5">Winged helix DNA-binding protein</fullName>
    </submittedName>
</protein>
<dbReference type="GO" id="GO:0003677">
    <property type="term" value="F:DNA binding"/>
    <property type="evidence" value="ECO:0007669"/>
    <property type="project" value="UniProtKB-KW"/>
</dbReference>
<evidence type="ECO:0000256" key="2">
    <source>
        <dbReference type="ARBA" id="ARBA00023125"/>
    </source>
</evidence>
<sequence length="154" mass="17139">MTTPSGKLDNADESKLPLPALFAQGKEVTVGQLHRRLAEEGFDGILYWHGSVFRFIDAEGSRLTVLAERSGLTKQAIGEVVSDLERHGYVERTADPDDRRAKIIRLTDRGIKGQAAAARILGEIEQRWAKHLGRERVAALRQTLAEVIRLEKGQ</sequence>
<evidence type="ECO:0000256" key="3">
    <source>
        <dbReference type="ARBA" id="ARBA00023163"/>
    </source>
</evidence>
<dbReference type="InterPro" id="IPR039422">
    <property type="entry name" value="MarR/SlyA-like"/>
</dbReference>
<dbReference type="InterPro" id="IPR023187">
    <property type="entry name" value="Tscrpt_reg_MarR-type_CS"/>
</dbReference>
<dbReference type="Gene3D" id="1.10.10.10">
    <property type="entry name" value="Winged helix-like DNA-binding domain superfamily/Winged helix DNA-binding domain"/>
    <property type="match status" value="1"/>
</dbReference>
<evidence type="ECO:0000313" key="6">
    <source>
        <dbReference type="Proteomes" id="UP000323454"/>
    </source>
</evidence>
<dbReference type="InterPro" id="IPR000835">
    <property type="entry name" value="HTH_MarR-typ"/>
</dbReference>